<dbReference type="Gene3D" id="3.40.50.2300">
    <property type="match status" value="1"/>
</dbReference>
<dbReference type="RefSeq" id="WP_206596809.1">
    <property type="nucleotide sequence ID" value="NZ_JAFKCS010000304.1"/>
</dbReference>
<dbReference type="InterPro" id="IPR001789">
    <property type="entry name" value="Sig_transdc_resp-reg_receiver"/>
</dbReference>
<accession>A0ABS3D0S3</accession>
<feature type="non-terminal residue" evidence="4">
    <location>
        <position position="97"/>
    </location>
</feature>
<dbReference type="PROSITE" id="PS50110">
    <property type="entry name" value="RESPONSE_REGULATORY"/>
    <property type="match status" value="1"/>
</dbReference>
<dbReference type="PANTHER" id="PTHR42872">
    <property type="entry name" value="PROTEIN-GLUTAMATE METHYLESTERASE/PROTEIN-GLUTAMINE GLUTAMINASE"/>
    <property type="match status" value="1"/>
</dbReference>
<evidence type="ECO:0000256" key="1">
    <source>
        <dbReference type="PROSITE-ProRule" id="PRU00169"/>
    </source>
</evidence>
<feature type="region of interest" description="Disordered" evidence="2">
    <location>
        <begin position="74"/>
        <end position="97"/>
    </location>
</feature>
<dbReference type="Proteomes" id="UP000663992">
    <property type="component" value="Unassembled WGS sequence"/>
</dbReference>
<keyword evidence="1" id="KW-0597">Phosphoprotein</keyword>
<dbReference type="Pfam" id="PF00072">
    <property type="entry name" value="Response_reg"/>
    <property type="match status" value="1"/>
</dbReference>
<gene>
    <name evidence="4" type="ORF">J0A65_24165</name>
</gene>
<dbReference type="PANTHER" id="PTHR42872:SF6">
    <property type="entry name" value="PROTEIN-GLUTAMATE METHYLESTERASE_PROTEIN-GLUTAMINE GLUTAMINASE"/>
    <property type="match status" value="1"/>
</dbReference>
<keyword evidence="5" id="KW-1185">Reference proteome</keyword>
<sequence>MKNTKVLIVDDSAVVRQVLSAGLAEHTGIEVIGAAADPLFAMDKMQRNWPDVIVLDVGVPPQGGHALREKLIGRSPPPGVFWDTQTGAGAAPPREAR</sequence>
<evidence type="ECO:0000256" key="2">
    <source>
        <dbReference type="SAM" id="MobiDB-lite"/>
    </source>
</evidence>
<feature type="domain" description="Response regulatory" evidence="3">
    <location>
        <begin position="5"/>
        <end position="97"/>
    </location>
</feature>
<evidence type="ECO:0000259" key="3">
    <source>
        <dbReference type="PROSITE" id="PS50110"/>
    </source>
</evidence>
<dbReference type="SUPFAM" id="SSF52172">
    <property type="entry name" value="CheY-like"/>
    <property type="match status" value="1"/>
</dbReference>
<evidence type="ECO:0000313" key="5">
    <source>
        <dbReference type="Proteomes" id="UP000663992"/>
    </source>
</evidence>
<name>A0ABS3D0S3_9ALTE</name>
<organism evidence="4 5">
    <name type="scientific">Bowmanella yangjiangensis</name>
    <dbReference type="NCBI Taxonomy" id="2811230"/>
    <lineage>
        <taxon>Bacteria</taxon>
        <taxon>Pseudomonadati</taxon>
        <taxon>Pseudomonadota</taxon>
        <taxon>Gammaproteobacteria</taxon>
        <taxon>Alteromonadales</taxon>
        <taxon>Alteromonadaceae</taxon>
        <taxon>Bowmanella</taxon>
    </lineage>
</organism>
<dbReference type="EMBL" id="JAFKCS010000304">
    <property type="protein sequence ID" value="MBN7822981.1"/>
    <property type="molecule type" value="Genomic_DNA"/>
</dbReference>
<evidence type="ECO:0000313" key="4">
    <source>
        <dbReference type="EMBL" id="MBN7822981.1"/>
    </source>
</evidence>
<reference evidence="4 5" key="1">
    <citation type="submission" date="2021-03" db="EMBL/GenBank/DDBJ databases">
        <title>novel species isolated from a fishpond in China.</title>
        <authorList>
            <person name="Lu H."/>
            <person name="Cai Z."/>
        </authorList>
    </citation>
    <scope>NUCLEOTIDE SEQUENCE [LARGE SCALE GENOMIC DNA]</scope>
    <source>
        <strain evidence="4 5">Y57</strain>
    </source>
</reference>
<dbReference type="InterPro" id="IPR011006">
    <property type="entry name" value="CheY-like_superfamily"/>
</dbReference>
<comment type="caution">
    <text evidence="4">The sequence shown here is derived from an EMBL/GenBank/DDBJ whole genome shotgun (WGS) entry which is preliminary data.</text>
</comment>
<feature type="modified residue" description="4-aspartylphosphate" evidence="1">
    <location>
        <position position="56"/>
    </location>
</feature>
<protein>
    <submittedName>
        <fullName evidence="4">Response regulator</fullName>
    </submittedName>
</protein>
<proteinExistence type="predicted"/>